<feature type="transmembrane region" description="Helical" evidence="17">
    <location>
        <begin position="246"/>
        <end position="268"/>
    </location>
</feature>
<feature type="transmembrane region" description="Helical" evidence="17">
    <location>
        <begin position="157"/>
        <end position="180"/>
    </location>
</feature>
<sequence>MLGVLLLSLYFFFEPVCFFLLMVIFSFLAMNNYAWSGCFYFFDSFSFILLVVMSLFILGVVLLSEKNFVLLILSELLVFVCVFFFVPINVIMMYMYFELSMFPILVMILGYGLQIEKINSSYYLIFYAAFCSFPFLFVYFKSLFFISLVYFDFNLSWEMVFILSLSFMMKFPVYFLHLWLPKAHVEAPTTASMLLAGLLLKLGTAGFLRILGCLNFTHNNVWILLALLGMILAAFCCMFQSDAKALAAYSSITHMSFVLMAIVFVIMAGKTGGIILMLAHGYTSTLMFYLVGEFYHISSSRMVYYMNSFFSSGMIVALVFAVVFLSNSGTPPSLSFVSEFVVISSSLSMMKFSFWLLFVYFFSAFYYSIYLLTSAVMGKSFVDFSVWNVGFSVPLVFMMYNIFWMSIFF</sequence>
<dbReference type="PANTHER" id="PTHR43507:SF20">
    <property type="entry name" value="NADH-UBIQUINONE OXIDOREDUCTASE CHAIN 4"/>
    <property type="match status" value="1"/>
</dbReference>
<keyword evidence="14 17" id="KW-0496">Mitochondrion</keyword>
<evidence type="ECO:0000256" key="15">
    <source>
        <dbReference type="ARBA" id="ARBA00023136"/>
    </source>
</evidence>
<dbReference type="PRINTS" id="PR01437">
    <property type="entry name" value="NUOXDRDTASE4"/>
</dbReference>
<evidence type="ECO:0000256" key="17">
    <source>
        <dbReference type="RuleBase" id="RU003297"/>
    </source>
</evidence>
<keyword evidence="12 17" id="KW-0520">NAD</keyword>
<geneLocation type="mitochondrion" evidence="19"/>
<name>A0A4D6SQ72_TOXLN</name>
<feature type="transmembrane region" description="Helical" evidence="17">
    <location>
        <begin position="68"/>
        <end position="88"/>
    </location>
</feature>
<evidence type="ECO:0000256" key="11">
    <source>
        <dbReference type="ARBA" id="ARBA00022989"/>
    </source>
</evidence>
<keyword evidence="10 17" id="KW-0249">Electron transport</keyword>
<evidence type="ECO:0000256" key="16">
    <source>
        <dbReference type="ARBA" id="ARBA00049551"/>
    </source>
</evidence>
<keyword evidence="6 17" id="KW-0813">Transport</keyword>
<evidence type="ECO:0000259" key="18">
    <source>
        <dbReference type="Pfam" id="PF00361"/>
    </source>
</evidence>
<evidence type="ECO:0000256" key="9">
    <source>
        <dbReference type="ARBA" id="ARBA00022967"/>
    </source>
</evidence>
<keyword evidence="7 17" id="KW-0679">Respiratory chain</keyword>
<comment type="similarity">
    <text evidence="3 17">Belongs to the complex I subunit 4 family.</text>
</comment>
<evidence type="ECO:0000256" key="6">
    <source>
        <dbReference type="ARBA" id="ARBA00022448"/>
    </source>
</evidence>
<protein>
    <recommendedName>
        <fullName evidence="5 17">NADH-ubiquinone oxidoreductase chain 4</fullName>
        <ecNumber evidence="4 17">7.1.1.2</ecNumber>
    </recommendedName>
</protein>
<feature type="transmembrane region" description="Helical" evidence="17">
    <location>
        <begin position="384"/>
        <end position="407"/>
    </location>
</feature>
<dbReference type="GO" id="GO:0048039">
    <property type="term" value="F:ubiquinone binding"/>
    <property type="evidence" value="ECO:0007669"/>
    <property type="project" value="TreeGrafter"/>
</dbReference>
<dbReference type="GO" id="GO:0008137">
    <property type="term" value="F:NADH dehydrogenase (ubiquinone) activity"/>
    <property type="evidence" value="ECO:0007669"/>
    <property type="project" value="UniProtKB-UniRule"/>
</dbReference>
<feature type="transmembrane region" description="Helical" evidence="17">
    <location>
        <begin position="222"/>
        <end position="239"/>
    </location>
</feature>
<evidence type="ECO:0000256" key="12">
    <source>
        <dbReference type="ARBA" id="ARBA00023027"/>
    </source>
</evidence>
<keyword evidence="8 17" id="KW-0812">Transmembrane</keyword>
<evidence type="ECO:0000256" key="7">
    <source>
        <dbReference type="ARBA" id="ARBA00022660"/>
    </source>
</evidence>
<evidence type="ECO:0000256" key="14">
    <source>
        <dbReference type="ARBA" id="ARBA00023128"/>
    </source>
</evidence>
<comment type="function">
    <text evidence="17">Core subunit of the mitochondrial membrane respiratory chain NADH dehydrogenase (Complex I) which catalyzes electron transfer from NADH through the respiratory chain, using ubiquinone as an electron acceptor. Essential for the catalytic activity and assembly of complex I.</text>
</comment>
<dbReference type="EMBL" id="MK516267">
    <property type="protein sequence ID" value="QCG69227.1"/>
    <property type="molecule type" value="Genomic_DNA"/>
</dbReference>
<evidence type="ECO:0000256" key="2">
    <source>
        <dbReference type="ARBA" id="ARBA00004225"/>
    </source>
</evidence>
<feature type="transmembrane region" description="Helical" evidence="17">
    <location>
        <begin position="192"/>
        <end position="210"/>
    </location>
</feature>
<dbReference type="PANTHER" id="PTHR43507">
    <property type="entry name" value="NADH-UBIQUINONE OXIDOREDUCTASE CHAIN 4"/>
    <property type="match status" value="1"/>
</dbReference>
<gene>
    <name evidence="19" type="primary">ND4</name>
</gene>
<evidence type="ECO:0000313" key="19">
    <source>
        <dbReference type="EMBL" id="QCG69227.1"/>
    </source>
</evidence>
<keyword evidence="15 17" id="KW-0472">Membrane</keyword>
<dbReference type="GO" id="GO:0015990">
    <property type="term" value="P:electron transport coupled proton transport"/>
    <property type="evidence" value="ECO:0007669"/>
    <property type="project" value="TreeGrafter"/>
</dbReference>
<proteinExistence type="inferred from homology"/>
<feature type="domain" description="NADH:quinone oxidoreductase/Mrp antiporter transmembrane" evidence="18">
    <location>
        <begin position="89"/>
        <end position="359"/>
    </location>
</feature>
<dbReference type="GO" id="GO:0031966">
    <property type="term" value="C:mitochondrial membrane"/>
    <property type="evidence" value="ECO:0007669"/>
    <property type="project" value="UniProtKB-SubCell"/>
</dbReference>
<accession>A0A4D6SQ72</accession>
<feature type="transmembrane region" description="Helical" evidence="17">
    <location>
        <begin position="40"/>
        <end position="61"/>
    </location>
</feature>
<dbReference type="InterPro" id="IPR003918">
    <property type="entry name" value="NADH_UbQ_OxRdtase"/>
</dbReference>
<feature type="transmembrane region" description="Helical" evidence="17">
    <location>
        <begin position="125"/>
        <end position="151"/>
    </location>
</feature>
<organism evidence="19">
    <name type="scientific">Toxascaris leonina</name>
    <name type="common">Parasitic roundworm</name>
    <name type="synonym">Ascaris leonina</name>
    <dbReference type="NCBI Taxonomy" id="59264"/>
    <lineage>
        <taxon>Eukaryota</taxon>
        <taxon>Metazoa</taxon>
        <taxon>Ecdysozoa</taxon>
        <taxon>Nematoda</taxon>
        <taxon>Chromadorea</taxon>
        <taxon>Rhabditida</taxon>
        <taxon>Spirurina</taxon>
        <taxon>Ascaridomorpha</taxon>
        <taxon>Ascaridoidea</taxon>
        <taxon>Ascarididae</taxon>
        <taxon>Toxascaris</taxon>
    </lineage>
</organism>
<feature type="transmembrane region" description="Helical" evidence="17">
    <location>
        <begin position="274"/>
        <end position="292"/>
    </location>
</feature>
<keyword evidence="9" id="KW-1278">Translocase</keyword>
<keyword evidence="11 17" id="KW-1133">Transmembrane helix</keyword>
<feature type="transmembrane region" description="Helical" evidence="17">
    <location>
        <begin position="304"/>
        <end position="325"/>
    </location>
</feature>
<feature type="transmembrane region" description="Helical" evidence="17">
    <location>
        <begin position="352"/>
        <end position="372"/>
    </location>
</feature>
<reference evidence="19" key="1">
    <citation type="submission" date="2019-02" db="EMBL/GenBank/DDBJ databases">
        <title>Comparative analysis of mitochondrial genome and gene datasets indicated that Toxascaris leonina from canid and felid presents two separate nematode species.</title>
        <authorList>
            <person name="Jin Y.C."/>
            <person name="Li X.Y."/>
            <person name="Liu J.H."/>
            <person name="Zhu X.Q."/>
            <person name="Liu G.H."/>
        </authorList>
    </citation>
    <scope>NUCLEOTIDE SEQUENCE</scope>
    <source>
        <strain evidence="19">TC13</strain>
    </source>
</reference>
<dbReference type="Pfam" id="PF00361">
    <property type="entry name" value="Proton_antipo_M"/>
    <property type="match status" value="1"/>
</dbReference>
<dbReference type="GO" id="GO:0003954">
    <property type="term" value="F:NADH dehydrogenase activity"/>
    <property type="evidence" value="ECO:0007669"/>
    <property type="project" value="TreeGrafter"/>
</dbReference>
<evidence type="ECO:0000256" key="1">
    <source>
        <dbReference type="ARBA" id="ARBA00003257"/>
    </source>
</evidence>
<evidence type="ECO:0000256" key="5">
    <source>
        <dbReference type="ARBA" id="ARBA00021006"/>
    </source>
</evidence>
<evidence type="ECO:0000256" key="8">
    <source>
        <dbReference type="ARBA" id="ARBA00022692"/>
    </source>
</evidence>
<evidence type="ECO:0000256" key="3">
    <source>
        <dbReference type="ARBA" id="ARBA00009025"/>
    </source>
</evidence>
<evidence type="ECO:0000256" key="13">
    <source>
        <dbReference type="ARBA" id="ARBA00023075"/>
    </source>
</evidence>
<dbReference type="InterPro" id="IPR001750">
    <property type="entry name" value="ND/Mrp_TM"/>
</dbReference>
<comment type="catalytic activity">
    <reaction evidence="16 17">
        <text>a ubiquinone + NADH + 5 H(+)(in) = a ubiquinol + NAD(+) + 4 H(+)(out)</text>
        <dbReference type="Rhea" id="RHEA:29091"/>
        <dbReference type="Rhea" id="RHEA-COMP:9565"/>
        <dbReference type="Rhea" id="RHEA-COMP:9566"/>
        <dbReference type="ChEBI" id="CHEBI:15378"/>
        <dbReference type="ChEBI" id="CHEBI:16389"/>
        <dbReference type="ChEBI" id="CHEBI:17976"/>
        <dbReference type="ChEBI" id="CHEBI:57540"/>
        <dbReference type="ChEBI" id="CHEBI:57945"/>
        <dbReference type="EC" id="7.1.1.2"/>
    </reaction>
</comment>
<feature type="transmembrane region" description="Helical" evidence="17">
    <location>
        <begin position="7"/>
        <end position="28"/>
    </location>
</feature>
<evidence type="ECO:0000256" key="4">
    <source>
        <dbReference type="ARBA" id="ARBA00012944"/>
    </source>
</evidence>
<dbReference type="GO" id="GO:0042773">
    <property type="term" value="P:ATP synthesis coupled electron transport"/>
    <property type="evidence" value="ECO:0007669"/>
    <property type="project" value="InterPro"/>
</dbReference>
<feature type="transmembrane region" description="Helical" evidence="17">
    <location>
        <begin position="94"/>
        <end position="113"/>
    </location>
</feature>
<comment type="subcellular location">
    <subcellularLocation>
        <location evidence="2 17">Mitochondrion membrane</location>
        <topology evidence="2 17">Multi-pass membrane protein</topology>
    </subcellularLocation>
</comment>
<dbReference type="AlphaFoldDB" id="A0A4D6SQ72"/>
<dbReference type="EC" id="7.1.1.2" evidence="4 17"/>
<keyword evidence="13 17" id="KW-0830">Ubiquinone</keyword>
<evidence type="ECO:0000256" key="10">
    <source>
        <dbReference type="ARBA" id="ARBA00022982"/>
    </source>
</evidence>
<comment type="function">
    <text evidence="1">Core subunit of the mitochondrial membrane respiratory chain NADH dehydrogenase (Complex I) that is believed to belong to the minimal assembly required for catalysis. Complex I functions in the transfer of electrons from NADH to the respiratory chain. The immediate electron acceptor for the enzyme is believed to be ubiquinone.</text>
</comment>